<protein>
    <recommendedName>
        <fullName evidence="6">Carboxylic ester hydrolase</fullName>
        <ecNumber evidence="6">3.1.1.-</ecNumber>
    </recommendedName>
</protein>
<evidence type="ECO:0000256" key="2">
    <source>
        <dbReference type="ARBA" id="ARBA00022487"/>
    </source>
</evidence>
<dbReference type="PANTHER" id="PTHR43903">
    <property type="entry name" value="NEUROLIGIN"/>
    <property type="match status" value="1"/>
</dbReference>
<keyword evidence="7" id="KW-0812">Transmembrane</keyword>
<dbReference type="InterPro" id="IPR029058">
    <property type="entry name" value="AB_hydrolase_fold"/>
</dbReference>
<dbReference type="SUPFAM" id="SSF53474">
    <property type="entry name" value="alpha/beta-Hydrolases"/>
    <property type="match status" value="1"/>
</dbReference>
<keyword evidence="2" id="KW-0719">Serine esterase</keyword>
<feature type="domain" description="Carboxylesterase type B" evidence="8">
    <location>
        <begin position="32"/>
        <end position="545"/>
    </location>
</feature>
<dbReference type="PROSITE" id="PS00122">
    <property type="entry name" value="CARBOXYLESTERASE_B_1"/>
    <property type="match status" value="1"/>
</dbReference>
<keyword evidence="4" id="KW-1015">Disulfide bond</keyword>
<keyword evidence="5" id="KW-0325">Glycoprotein</keyword>
<dbReference type="InterPro" id="IPR019826">
    <property type="entry name" value="Carboxylesterase_B_AS"/>
</dbReference>
<dbReference type="EMBL" id="OU963897">
    <property type="protein sequence ID" value="CAH0405398.1"/>
    <property type="molecule type" value="Genomic_DNA"/>
</dbReference>
<name>A0ABN8B793_CHISP</name>
<accession>A0ABN8B793</accession>
<dbReference type="Pfam" id="PF00135">
    <property type="entry name" value="COesterase"/>
    <property type="match status" value="1"/>
</dbReference>
<evidence type="ECO:0000313" key="9">
    <source>
        <dbReference type="EMBL" id="CAH0405398.1"/>
    </source>
</evidence>
<gene>
    <name evidence="9" type="ORF">CHILSU_LOCUS8762</name>
</gene>
<dbReference type="Gene3D" id="3.40.50.1820">
    <property type="entry name" value="alpha/beta hydrolase"/>
    <property type="match status" value="1"/>
</dbReference>
<evidence type="ECO:0000313" key="10">
    <source>
        <dbReference type="Proteomes" id="UP001153292"/>
    </source>
</evidence>
<evidence type="ECO:0000256" key="6">
    <source>
        <dbReference type="RuleBase" id="RU361235"/>
    </source>
</evidence>
<sequence length="630" mass="71142">MFAHWYYANILIWCIARKTVFWIFILSYVVMQDPVANLPQGRIVGIKVYTENSLNPVEIFFGVPYATSPTGRFRFSAPERHSGWRRTFFAHRMPPRCPQTDDDNKRESYSEDCLYLNIWTSRRPDGKSMPVAIILYSESWDRVGVSLPCQELAAEGIVVVTVSYRLHLLGFFTLRSLSARGNLALLDQYMAFLWVRDNISAFGGDPSAIVLIGHSAGADSVLHHIVSPRTAGLFQRAILMSPREIWKAVDESKAVNASEIEQLSRSAAKMLGCTSTIDQEILHCMRERPVADIVSLYSNANWSKVLKLITDDFLPTSEQYLPISLAAALSASNQPTMQLDLLFGSTDLEDVNHSDDYYADLSQRSLSYIAEYANTKKIPELLKFFSLDQSDAVPLLAHAIRWEYWGAKGRKDTERGTLNAIEGLARMESSVKWGVGSALLAARLARKLSRLYVYRYLQPGSVDLQGNRLNFTGAVHGVDLIALLGDALMLQVARQSSSQDQKQITSLFRQYIINFIKFGSPTSENVWKRYKVGDAYVHGVHNNGNDMVNTNNVNRDTTFWLQYLQQLNSYFSTSIHTEQLTSQKDDYRLRGGIFAMCGVILVLLLLLIACAILLHKERNYRSSIANEIHN</sequence>
<dbReference type="Proteomes" id="UP001153292">
    <property type="component" value="Chromosome 4"/>
</dbReference>
<evidence type="ECO:0000259" key="8">
    <source>
        <dbReference type="Pfam" id="PF00135"/>
    </source>
</evidence>
<comment type="similarity">
    <text evidence="1 6">Belongs to the type-B carboxylesterase/lipase family.</text>
</comment>
<evidence type="ECO:0000256" key="3">
    <source>
        <dbReference type="ARBA" id="ARBA00022801"/>
    </source>
</evidence>
<dbReference type="InterPro" id="IPR002018">
    <property type="entry name" value="CarbesteraseB"/>
</dbReference>
<organism evidence="9 10">
    <name type="scientific">Chilo suppressalis</name>
    <name type="common">Asiatic rice borer moth</name>
    <dbReference type="NCBI Taxonomy" id="168631"/>
    <lineage>
        <taxon>Eukaryota</taxon>
        <taxon>Metazoa</taxon>
        <taxon>Ecdysozoa</taxon>
        <taxon>Arthropoda</taxon>
        <taxon>Hexapoda</taxon>
        <taxon>Insecta</taxon>
        <taxon>Pterygota</taxon>
        <taxon>Neoptera</taxon>
        <taxon>Endopterygota</taxon>
        <taxon>Lepidoptera</taxon>
        <taxon>Glossata</taxon>
        <taxon>Ditrysia</taxon>
        <taxon>Pyraloidea</taxon>
        <taxon>Crambidae</taxon>
        <taxon>Crambinae</taxon>
        <taxon>Chilo</taxon>
    </lineage>
</organism>
<dbReference type="InterPro" id="IPR051093">
    <property type="entry name" value="Neuroligin/BSAL"/>
</dbReference>
<evidence type="ECO:0000256" key="7">
    <source>
        <dbReference type="SAM" id="Phobius"/>
    </source>
</evidence>
<keyword evidence="7" id="KW-1133">Transmembrane helix</keyword>
<keyword evidence="7" id="KW-0472">Membrane</keyword>
<keyword evidence="10" id="KW-1185">Reference proteome</keyword>
<feature type="transmembrane region" description="Helical" evidence="7">
    <location>
        <begin position="593"/>
        <end position="614"/>
    </location>
</feature>
<evidence type="ECO:0000256" key="5">
    <source>
        <dbReference type="ARBA" id="ARBA00023180"/>
    </source>
</evidence>
<feature type="transmembrane region" description="Helical" evidence="7">
    <location>
        <begin position="7"/>
        <end position="31"/>
    </location>
</feature>
<evidence type="ECO:0000256" key="4">
    <source>
        <dbReference type="ARBA" id="ARBA00023157"/>
    </source>
</evidence>
<keyword evidence="3 6" id="KW-0378">Hydrolase</keyword>
<evidence type="ECO:0000256" key="1">
    <source>
        <dbReference type="ARBA" id="ARBA00005964"/>
    </source>
</evidence>
<proteinExistence type="inferred from homology"/>
<reference evidence="9" key="1">
    <citation type="submission" date="2021-12" db="EMBL/GenBank/DDBJ databases">
        <authorList>
            <person name="King R."/>
        </authorList>
    </citation>
    <scope>NUCLEOTIDE SEQUENCE</scope>
</reference>
<dbReference type="EC" id="3.1.1.-" evidence="6"/>